<keyword evidence="7 16" id="KW-1133">Transmembrane helix</keyword>
<sequence length="433" mass="48050">MAEQQQLQPGQTEEPAETGFFDRLFSGDKPLWIIVISLAIISLLVVYSSTASMAYKNAGGNTAHYFFNQLKFIAIGFVIMWFVHRINYQRYVRFTVVLFILALGFMLLTFVIGVNLNSASRWIRIPIIGMTFQPSDFMRVTLVALLAQQLAKRQKVIDKIPILPALTPGGWRKNPRKNRDILFDTTIPLLGPVVVACGAIFFSNFSTAALTFFTCWVMLFIGRVRVRELWRLIALVVVVMAAAVTVMYMFNIGRSHTWVNRLGLGDALSKTEQVQVQNDEDNLQEEQAQIAIASGGITGKGPGNSTQRSNLPHAYSDFAYAFIVEEYGLVGSCLILFLYLCVFFRGIVIFQRCGTALPSLLVLGLSLMITLQALINMMVSVGYFPVTGQTLPLISLGGSSVVFTSLSLGIILGVSRQMKEQSLDRPKGESLLE</sequence>
<keyword evidence="3" id="KW-0808">Transferase</keyword>
<gene>
    <name evidence="17" type="ORF">HMPREF9450_00335</name>
</gene>
<dbReference type="GeneID" id="92816757"/>
<dbReference type="HOGENOM" id="CLU_029243_1_0_10"/>
<evidence type="ECO:0000256" key="10">
    <source>
        <dbReference type="ARBA" id="ARBA00033270"/>
    </source>
</evidence>
<name>G5H5X5_9BACT</name>
<feature type="transmembrane region" description="Helical" evidence="16">
    <location>
        <begin position="95"/>
        <end position="116"/>
    </location>
</feature>
<reference evidence="17 18" key="1">
    <citation type="submission" date="2011-08" db="EMBL/GenBank/DDBJ databases">
        <title>The Genome Sequence of Alistipes indistinctus YIT 12060.</title>
        <authorList>
            <consortium name="The Broad Institute Genome Sequencing Platform"/>
            <person name="Earl A."/>
            <person name="Ward D."/>
            <person name="Feldgarden M."/>
            <person name="Gevers D."/>
            <person name="Morotomi M."/>
            <person name="Young S.K."/>
            <person name="Zeng Q."/>
            <person name="Gargeya S."/>
            <person name="Fitzgerald M."/>
            <person name="Haas B."/>
            <person name="Abouelleil A."/>
            <person name="Alvarado L."/>
            <person name="Arachchi H.M."/>
            <person name="Berlin A."/>
            <person name="Brown A."/>
            <person name="Chapman S.B."/>
            <person name="Chen Z."/>
            <person name="Dunbar C."/>
            <person name="Freedman E."/>
            <person name="Gearin G."/>
            <person name="Gellesch M."/>
            <person name="Goldberg J."/>
            <person name="Griggs A."/>
            <person name="Gujja S."/>
            <person name="Heiman D."/>
            <person name="Howarth C."/>
            <person name="Larson L."/>
            <person name="Lui A."/>
            <person name="MacDonald P.J.P."/>
            <person name="Montmayeur A."/>
            <person name="Murphy C."/>
            <person name="Neiman D."/>
            <person name="Pearson M."/>
            <person name="Priest M."/>
            <person name="Roberts A."/>
            <person name="Saif S."/>
            <person name="Shea T."/>
            <person name="Shenoy N."/>
            <person name="Sisk P."/>
            <person name="Stolte C."/>
            <person name="Sykes S."/>
            <person name="Wortman J."/>
            <person name="Nusbaum C."/>
            <person name="Birren B."/>
        </authorList>
    </citation>
    <scope>NUCLEOTIDE SEQUENCE [LARGE SCALE GENOMIC DNA]</scope>
    <source>
        <strain evidence="17 18">YIT 12060</strain>
    </source>
</reference>
<organism evidence="17 18">
    <name type="scientific">Alistipes indistinctus YIT 12060</name>
    <dbReference type="NCBI Taxonomy" id="742725"/>
    <lineage>
        <taxon>Bacteria</taxon>
        <taxon>Pseudomonadati</taxon>
        <taxon>Bacteroidota</taxon>
        <taxon>Bacteroidia</taxon>
        <taxon>Bacteroidales</taxon>
        <taxon>Rikenellaceae</taxon>
        <taxon>Alistipes</taxon>
    </lineage>
</organism>
<feature type="transmembrane region" description="Helical" evidence="16">
    <location>
        <begin position="390"/>
        <end position="415"/>
    </location>
</feature>
<feature type="transmembrane region" description="Helical" evidence="16">
    <location>
        <begin position="181"/>
        <end position="202"/>
    </location>
</feature>
<dbReference type="PATRIC" id="fig|742725.3.peg.378"/>
<dbReference type="Proteomes" id="UP000006008">
    <property type="component" value="Unassembled WGS sequence"/>
</dbReference>
<dbReference type="GO" id="GO:0009252">
    <property type="term" value="P:peptidoglycan biosynthetic process"/>
    <property type="evidence" value="ECO:0007669"/>
    <property type="project" value="UniProtKB-KW"/>
</dbReference>
<evidence type="ECO:0000256" key="16">
    <source>
        <dbReference type="SAM" id="Phobius"/>
    </source>
</evidence>
<dbReference type="GO" id="GO:0032153">
    <property type="term" value="C:cell division site"/>
    <property type="evidence" value="ECO:0007669"/>
    <property type="project" value="TreeGrafter"/>
</dbReference>
<evidence type="ECO:0000256" key="5">
    <source>
        <dbReference type="ARBA" id="ARBA00022960"/>
    </source>
</evidence>
<accession>G5H5X5</accession>
<dbReference type="EC" id="2.4.99.28" evidence="14"/>
<dbReference type="PANTHER" id="PTHR30474:SF2">
    <property type="entry name" value="PEPTIDOGLYCAN GLYCOSYLTRANSFERASE FTSW-RELATED"/>
    <property type="match status" value="1"/>
</dbReference>
<dbReference type="GO" id="GO:0051301">
    <property type="term" value="P:cell division"/>
    <property type="evidence" value="ECO:0007669"/>
    <property type="project" value="InterPro"/>
</dbReference>
<keyword evidence="18" id="KW-1185">Reference proteome</keyword>
<feature type="transmembrane region" description="Helical" evidence="16">
    <location>
        <begin position="327"/>
        <end position="348"/>
    </location>
</feature>
<keyword evidence="6" id="KW-0573">Peptidoglycan synthesis</keyword>
<evidence type="ECO:0000313" key="17">
    <source>
        <dbReference type="EMBL" id="EHB93069.1"/>
    </source>
</evidence>
<evidence type="ECO:0000256" key="7">
    <source>
        <dbReference type="ARBA" id="ARBA00022989"/>
    </source>
</evidence>
<dbReference type="OrthoDB" id="9812661at2"/>
<feature type="transmembrane region" description="Helical" evidence="16">
    <location>
        <begin position="232"/>
        <end position="250"/>
    </location>
</feature>
<dbReference type="RefSeq" id="WP_009133141.1">
    <property type="nucleotide sequence ID" value="NZ_CP102250.1"/>
</dbReference>
<dbReference type="EMBL" id="ADLD01000004">
    <property type="protein sequence ID" value="EHB93069.1"/>
    <property type="molecule type" value="Genomic_DNA"/>
</dbReference>
<evidence type="ECO:0000256" key="8">
    <source>
        <dbReference type="ARBA" id="ARBA00023136"/>
    </source>
</evidence>
<feature type="transmembrane region" description="Helical" evidence="16">
    <location>
        <begin position="31"/>
        <end position="50"/>
    </location>
</feature>
<evidence type="ECO:0000313" key="18">
    <source>
        <dbReference type="Proteomes" id="UP000006008"/>
    </source>
</evidence>
<dbReference type="GO" id="GO:0008955">
    <property type="term" value="F:peptidoglycan glycosyltransferase activity"/>
    <property type="evidence" value="ECO:0007669"/>
    <property type="project" value="UniProtKB-EC"/>
</dbReference>
<proteinExistence type="inferred from homology"/>
<dbReference type="GO" id="GO:0008360">
    <property type="term" value="P:regulation of cell shape"/>
    <property type="evidence" value="ECO:0007669"/>
    <property type="project" value="UniProtKB-KW"/>
</dbReference>
<evidence type="ECO:0000256" key="4">
    <source>
        <dbReference type="ARBA" id="ARBA00022692"/>
    </source>
</evidence>
<keyword evidence="2" id="KW-0328">Glycosyltransferase</keyword>
<dbReference type="GO" id="GO:0015648">
    <property type="term" value="F:lipid-linked peptidoglycan transporter activity"/>
    <property type="evidence" value="ECO:0007669"/>
    <property type="project" value="TreeGrafter"/>
</dbReference>
<evidence type="ECO:0000256" key="9">
    <source>
        <dbReference type="ARBA" id="ARBA00032370"/>
    </source>
</evidence>
<evidence type="ECO:0000256" key="12">
    <source>
        <dbReference type="ARBA" id="ARBA00041185"/>
    </source>
</evidence>
<keyword evidence="5" id="KW-0133">Cell shape</keyword>
<protein>
    <recommendedName>
        <fullName evidence="12">Probable peptidoglycan glycosyltransferase FtsW</fullName>
        <ecNumber evidence="14">2.4.99.28</ecNumber>
    </recommendedName>
    <alternativeName>
        <fullName evidence="13">Cell division protein FtsW</fullName>
    </alternativeName>
    <alternativeName>
        <fullName evidence="10">Cell wall polymerase</fullName>
    </alternativeName>
    <alternativeName>
        <fullName evidence="9">Peptidoglycan polymerase</fullName>
    </alternativeName>
</protein>
<evidence type="ECO:0000256" key="11">
    <source>
        <dbReference type="ARBA" id="ARBA00038053"/>
    </source>
</evidence>
<comment type="catalytic activity">
    <reaction evidence="15">
        <text>[GlcNAc-(1-&gt;4)-Mur2Ac(oyl-L-Ala-gamma-D-Glu-L-Lys-D-Ala-D-Ala)](n)-di-trans,octa-cis-undecaprenyl diphosphate + beta-D-GlcNAc-(1-&gt;4)-Mur2Ac(oyl-L-Ala-gamma-D-Glu-L-Lys-D-Ala-D-Ala)-di-trans,octa-cis-undecaprenyl diphosphate = [GlcNAc-(1-&gt;4)-Mur2Ac(oyl-L-Ala-gamma-D-Glu-L-Lys-D-Ala-D-Ala)](n+1)-di-trans,octa-cis-undecaprenyl diphosphate + di-trans,octa-cis-undecaprenyl diphosphate + H(+)</text>
        <dbReference type="Rhea" id="RHEA:23708"/>
        <dbReference type="Rhea" id="RHEA-COMP:9602"/>
        <dbReference type="Rhea" id="RHEA-COMP:9603"/>
        <dbReference type="ChEBI" id="CHEBI:15378"/>
        <dbReference type="ChEBI" id="CHEBI:58405"/>
        <dbReference type="ChEBI" id="CHEBI:60033"/>
        <dbReference type="ChEBI" id="CHEBI:78435"/>
        <dbReference type="EC" id="2.4.99.28"/>
    </reaction>
</comment>
<feature type="transmembrane region" description="Helical" evidence="16">
    <location>
        <begin position="360"/>
        <end position="384"/>
    </location>
</feature>
<evidence type="ECO:0000256" key="13">
    <source>
        <dbReference type="ARBA" id="ARBA00041418"/>
    </source>
</evidence>
<evidence type="ECO:0000256" key="14">
    <source>
        <dbReference type="ARBA" id="ARBA00044770"/>
    </source>
</evidence>
<keyword evidence="8 16" id="KW-0472">Membrane</keyword>
<evidence type="ECO:0000256" key="2">
    <source>
        <dbReference type="ARBA" id="ARBA00022676"/>
    </source>
</evidence>
<evidence type="ECO:0000256" key="6">
    <source>
        <dbReference type="ARBA" id="ARBA00022984"/>
    </source>
</evidence>
<comment type="similarity">
    <text evidence="11">Belongs to the SEDS family. FtsW subfamily.</text>
</comment>
<keyword evidence="4 16" id="KW-0812">Transmembrane</keyword>
<dbReference type="Pfam" id="PF01098">
    <property type="entry name" value="FTSW_RODA_SPOVE"/>
    <property type="match status" value="1"/>
</dbReference>
<feature type="transmembrane region" description="Helical" evidence="16">
    <location>
        <begin position="208"/>
        <end position="225"/>
    </location>
</feature>
<dbReference type="GO" id="GO:0005886">
    <property type="term" value="C:plasma membrane"/>
    <property type="evidence" value="ECO:0007669"/>
    <property type="project" value="TreeGrafter"/>
</dbReference>
<comment type="caution">
    <text evidence="17">The sequence shown here is derived from an EMBL/GenBank/DDBJ whole genome shotgun (WGS) entry which is preliminary data.</text>
</comment>
<dbReference type="AlphaFoldDB" id="G5H5X5"/>
<evidence type="ECO:0000256" key="3">
    <source>
        <dbReference type="ARBA" id="ARBA00022679"/>
    </source>
</evidence>
<evidence type="ECO:0000256" key="1">
    <source>
        <dbReference type="ARBA" id="ARBA00004141"/>
    </source>
</evidence>
<comment type="subcellular location">
    <subcellularLocation>
        <location evidence="1">Membrane</location>
        <topology evidence="1">Multi-pass membrane protein</topology>
    </subcellularLocation>
</comment>
<dbReference type="STRING" id="742725.HMPREF9450_00335"/>
<dbReference type="PANTHER" id="PTHR30474">
    <property type="entry name" value="CELL CYCLE PROTEIN"/>
    <property type="match status" value="1"/>
</dbReference>
<dbReference type="InterPro" id="IPR001182">
    <property type="entry name" value="FtsW/RodA"/>
</dbReference>
<feature type="transmembrane region" description="Helical" evidence="16">
    <location>
        <begin position="62"/>
        <end position="83"/>
    </location>
</feature>
<evidence type="ECO:0000256" key="15">
    <source>
        <dbReference type="ARBA" id="ARBA00049902"/>
    </source>
</evidence>
<dbReference type="eggNOG" id="COG0772">
    <property type="taxonomic scope" value="Bacteria"/>
</dbReference>